<keyword evidence="2" id="KW-1185">Reference proteome</keyword>
<comment type="caution">
    <text evidence="1">The sequence shown here is derived from an EMBL/GenBank/DDBJ whole genome shotgun (WGS) entry which is preliminary data.</text>
</comment>
<dbReference type="EMBL" id="LKBA01000019">
    <property type="protein sequence ID" value="KPN62276.1"/>
    <property type="molecule type" value="Genomic_DNA"/>
</dbReference>
<gene>
    <name evidence="1" type="ORF">AKJ29_08475</name>
</gene>
<dbReference type="Proteomes" id="UP000050471">
    <property type="component" value="Unassembled WGS sequence"/>
</dbReference>
<proteinExistence type="predicted"/>
<dbReference type="RefSeq" id="WP_055191820.1">
    <property type="nucleotide sequence ID" value="NZ_FPBS01000009.1"/>
</dbReference>
<sequence length="88" mass="10325">MTVLEKLPTRPLNMLVPQSDLEAMLAREIDERCHRKVTKRLALQLAQAVLQDDHDGMFFAEKLAERLQVRLRKEVALKEIYIDRPSRK</sequence>
<accession>A0A0P7KFX8</accession>
<evidence type="ECO:0000313" key="1">
    <source>
        <dbReference type="EMBL" id="KPN62276.1"/>
    </source>
</evidence>
<dbReference type="AlphaFoldDB" id="A0A0P7KFX8"/>
<protein>
    <submittedName>
        <fullName evidence="1">Uncharacterized protein</fullName>
    </submittedName>
</protein>
<evidence type="ECO:0000313" key="2">
    <source>
        <dbReference type="Proteomes" id="UP000050471"/>
    </source>
</evidence>
<name>A0A0P7KFX8_9RHOB</name>
<reference evidence="1 2" key="1">
    <citation type="submission" date="2015-09" db="EMBL/GenBank/DDBJ databases">
        <title>Draft genome sequence of Aliiroseovarius crassostreae CV919-312TSm, the causative agent of Roseovarius Oyster Disease (formerly Juvenile Oyster Disease).</title>
        <authorList>
            <person name="Kessner L."/>
            <person name="Spinard E."/>
            <person name="Nelson D."/>
        </authorList>
    </citation>
    <scope>NUCLEOTIDE SEQUENCE [LARGE SCALE GENOMIC DNA]</scope>
    <source>
        <strain evidence="1 2">CV919-312</strain>
    </source>
</reference>
<organism evidence="1 2">
    <name type="scientific">Aliiroseovarius crassostreae</name>
    <dbReference type="NCBI Taxonomy" id="154981"/>
    <lineage>
        <taxon>Bacteria</taxon>
        <taxon>Pseudomonadati</taxon>
        <taxon>Pseudomonadota</taxon>
        <taxon>Alphaproteobacteria</taxon>
        <taxon>Rhodobacterales</taxon>
        <taxon>Paracoccaceae</taxon>
        <taxon>Aliiroseovarius</taxon>
    </lineage>
</organism>